<dbReference type="KEGG" id="adin:H7849_19590"/>
<protein>
    <submittedName>
        <fullName evidence="1">Uncharacterized protein</fullName>
    </submittedName>
</protein>
<dbReference type="EMBL" id="CP060394">
    <property type="protein sequence ID" value="QNI31272.1"/>
    <property type="molecule type" value="Genomic_DNA"/>
</dbReference>
<sequence length="183" mass="20871">MISQDHALRQFFHNVVAECYDEHVGIRDGEVTTYIADLLTDFCISDRLYPIRDVAGRPVKEVGEMLLASDPVHGSAPSFDAEREIRKHIGDYALFCTGMYPESVHKWRENENANLYDMIRAGKESYYIVSTFDLFEYAVEAPLFGRLSEAFESCMYGLNQVRSELERRLPGTVPPSGAQKFLM</sequence>
<dbReference type="Proteomes" id="UP000515312">
    <property type="component" value="Chromosome"/>
</dbReference>
<keyword evidence="2" id="KW-1185">Reference proteome</keyword>
<proteinExistence type="predicted"/>
<organism evidence="1 2">
    <name type="scientific">Alloacidobacterium dinghuense</name>
    <dbReference type="NCBI Taxonomy" id="2763107"/>
    <lineage>
        <taxon>Bacteria</taxon>
        <taxon>Pseudomonadati</taxon>
        <taxon>Acidobacteriota</taxon>
        <taxon>Terriglobia</taxon>
        <taxon>Terriglobales</taxon>
        <taxon>Acidobacteriaceae</taxon>
        <taxon>Alloacidobacterium</taxon>
    </lineage>
</organism>
<dbReference type="AlphaFoldDB" id="A0A7G8BFF2"/>
<dbReference type="RefSeq" id="WP_186741775.1">
    <property type="nucleotide sequence ID" value="NZ_CP060394.1"/>
</dbReference>
<evidence type="ECO:0000313" key="2">
    <source>
        <dbReference type="Proteomes" id="UP000515312"/>
    </source>
</evidence>
<gene>
    <name evidence="1" type="ORF">H7849_19590</name>
</gene>
<name>A0A7G8BFF2_9BACT</name>
<evidence type="ECO:0000313" key="1">
    <source>
        <dbReference type="EMBL" id="QNI31272.1"/>
    </source>
</evidence>
<accession>A0A7G8BFF2</accession>
<reference evidence="1 2" key="1">
    <citation type="submission" date="2020-08" db="EMBL/GenBank/DDBJ databases">
        <title>Edaphobacter telluris sp. nov. and Acidobacterium dinghuensis sp. nov., two acidobacteria isolated from forest soil.</title>
        <authorList>
            <person name="Fu J."/>
            <person name="Qiu L."/>
        </authorList>
    </citation>
    <scope>NUCLEOTIDE SEQUENCE [LARGE SCALE GENOMIC DNA]</scope>
    <source>
        <strain evidence="1">4Y35</strain>
    </source>
</reference>